<reference evidence="2 3" key="1">
    <citation type="submission" date="2014-01" db="EMBL/GenBank/DDBJ databases">
        <authorList>
            <person name="Zuccon D."/>
        </authorList>
    </citation>
    <scope>NUCLEOTIDE SEQUENCE [LARGE SCALE GENOMIC DNA]</scope>
    <source>
        <strain evidence="2 3">Y31</strain>
    </source>
</reference>
<name>A0A179D008_BIBTR</name>
<dbReference type="Proteomes" id="UP000078358">
    <property type="component" value="Unassembled WGS sequence"/>
</dbReference>
<accession>A0A179D008</accession>
<keyword evidence="1" id="KW-0732">Signal</keyword>
<protein>
    <recommendedName>
        <fullName evidence="4">Lipoprotein</fullName>
    </recommendedName>
</protein>
<sequence>MTFKALLTLCCVVFLSGCVASSTDPSVGKSDFAKLQQWSENVEQLEQQLLQIKPKSEEEAVKLLDNLFDQAVLQAKALDLRHVEVKNLRDKVVEGLGYQRVVMRSMISPKYTSDNAQAFYQKAEGLAAEVETLYEKLEKEFAK</sequence>
<comment type="caution">
    <text evidence="2">The sequence shown here is derived from an EMBL/GenBank/DDBJ whole genome shotgun (WGS) entry which is preliminary data.</text>
</comment>
<dbReference type="AlphaFoldDB" id="A0A179D008"/>
<evidence type="ECO:0000256" key="1">
    <source>
        <dbReference type="SAM" id="SignalP"/>
    </source>
</evidence>
<dbReference type="PROSITE" id="PS51257">
    <property type="entry name" value="PROKAR_LIPOPROTEIN"/>
    <property type="match status" value="1"/>
</dbReference>
<dbReference type="PATRIC" id="fig|1261658.3.peg.909"/>
<evidence type="ECO:0000313" key="3">
    <source>
        <dbReference type="Proteomes" id="UP000078358"/>
    </source>
</evidence>
<feature type="signal peptide" evidence="1">
    <location>
        <begin position="1"/>
        <end position="20"/>
    </location>
</feature>
<feature type="chain" id="PRO_5008100141" description="Lipoprotein" evidence="1">
    <location>
        <begin position="21"/>
        <end position="143"/>
    </location>
</feature>
<gene>
    <name evidence="2" type="ORF">F480_04590</name>
</gene>
<organism evidence="2 3">
    <name type="scientific">Bibersteinia trehalosi Y31</name>
    <dbReference type="NCBI Taxonomy" id="1261658"/>
    <lineage>
        <taxon>Bacteria</taxon>
        <taxon>Pseudomonadati</taxon>
        <taxon>Pseudomonadota</taxon>
        <taxon>Gammaproteobacteria</taxon>
        <taxon>Pasteurellales</taxon>
        <taxon>Pasteurellaceae</taxon>
        <taxon>Bibersteinia</taxon>
    </lineage>
</organism>
<proteinExistence type="predicted"/>
<dbReference type="EMBL" id="JACI01000002">
    <property type="protein sequence ID" value="OAQ14881.1"/>
    <property type="molecule type" value="Genomic_DNA"/>
</dbReference>
<evidence type="ECO:0008006" key="4">
    <source>
        <dbReference type="Google" id="ProtNLM"/>
    </source>
</evidence>
<evidence type="ECO:0000313" key="2">
    <source>
        <dbReference type="EMBL" id="OAQ14881.1"/>
    </source>
</evidence>
<dbReference type="RefSeq" id="WP_025288899.1">
    <property type="nucleotide sequence ID" value="NZ_JACI01000002.1"/>
</dbReference>